<dbReference type="InterPro" id="IPR039426">
    <property type="entry name" value="TonB-dep_rcpt-like"/>
</dbReference>
<dbReference type="GO" id="GO:0015344">
    <property type="term" value="F:siderophore uptake transmembrane transporter activity"/>
    <property type="evidence" value="ECO:0007669"/>
    <property type="project" value="TreeGrafter"/>
</dbReference>
<dbReference type="RefSeq" id="WP_110826680.1">
    <property type="nucleotide sequence ID" value="NZ_QKLU01000001.1"/>
</dbReference>
<keyword evidence="6 14" id="KW-0812">Transmembrane</keyword>
<dbReference type="PANTHER" id="PTHR32552">
    <property type="entry name" value="FERRICHROME IRON RECEPTOR-RELATED"/>
    <property type="match status" value="1"/>
</dbReference>
<keyword evidence="3 14" id="KW-0813">Transport</keyword>
<gene>
    <name evidence="19" type="ORF">B0O44_10128</name>
</gene>
<keyword evidence="8" id="KW-0408">Iron</keyword>
<dbReference type="InterPro" id="IPR010105">
    <property type="entry name" value="TonB_sidphr_rcpt"/>
</dbReference>
<evidence type="ECO:0000256" key="1">
    <source>
        <dbReference type="ARBA" id="ARBA00004571"/>
    </source>
</evidence>
<evidence type="ECO:0000256" key="6">
    <source>
        <dbReference type="ARBA" id="ARBA00022692"/>
    </source>
</evidence>
<evidence type="ECO:0000256" key="3">
    <source>
        <dbReference type="ARBA" id="ARBA00022448"/>
    </source>
</evidence>
<dbReference type="GO" id="GO:0030246">
    <property type="term" value="F:carbohydrate binding"/>
    <property type="evidence" value="ECO:0007669"/>
    <property type="project" value="InterPro"/>
</dbReference>
<keyword evidence="7 16" id="KW-0732">Signal</keyword>
<comment type="subcellular location">
    <subcellularLocation>
        <location evidence="1 14">Cell outer membrane</location>
        <topology evidence="1 14">Multi-pass membrane protein</topology>
    </subcellularLocation>
</comment>
<feature type="chain" id="PRO_5016462812" evidence="16">
    <location>
        <begin position="20"/>
        <end position="807"/>
    </location>
</feature>
<dbReference type="Pfam" id="PF00593">
    <property type="entry name" value="TonB_dep_Rec_b-barrel"/>
    <property type="match status" value="1"/>
</dbReference>
<evidence type="ECO:0000313" key="20">
    <source>
        <dbReference type="Proteomes" id="UP000248198"/>
    </source>
</evidence>
<dbReference type="InterPro" id="IPR037066">
    <property type="entry name" value="Plug_dom_sf"/>
</dbReference>
<dbReference type="EMBL" id="QKLU01000001">
    <property type="protein sequence ID" value="PYF76557.1"/>
    <property type="molecule type" value="Genomic_DNA"/>
</dbReference>
<dbReference type="Proteomes" id="UP000248198">
    <property type="component" value="Unassembled WGS sequence"/>
</dbReference>
<dbReference type="InterPro" id="IPR013784">
    <property type="entry name" value="Carb-bd-like_fold"/>
</dbReference>
<dbReference type="Pfam" id="PF07715">
    <property type="entry name" value="Plug"/>
    <property type="match status" value="1"/>
</dbReference>
<organism evidence="19 20">
    <name type="scientific">Pedobacter nutrimenti</name>
    <dbReference type="NCBI Taxonomy" id="1241337"/>
    <lineage>
        <taxon>Bacteria</taxon>
        <taxon>Pseudomonadati</taxon>
        <taxon>Bacteroidota</taxon>
        <taxon>Sphingobacteriia</taxon>
        <taxon>Sphingobacteriales</taxon>
        <taxon>Sphingobacteriaceae</taxon>
        <taxon>Pedobacter</taxon>
    </lineage>
</organism>
<keyword evidence="10 15" id="KW-0798">TonB box</keyword>
<feature type="domain" description="TonB-dependent receptor-like beta-barrel" evidence="17">
    <location>
        <begin position="391"/>
        <end position="779"/>
    </location>
</feature>
<reference evidence="19 20" key="1">
    <citation type="submission" date="2018-06" db="EMBL/GenBank/DDBJ databases">
        <title>Genomic Encyclopedia of Archaeal and Bacterial Type Strains, Phase II (KMG-II): from individual species to whole genera.</title>
        <authorList>
            <person name="Goeker M."/>
        </authorList>
    </citation>
    <scope>NUCLEOTIDE SEQUENCE [LARGE SCALE GENOMIC DNA]</scope>
    <source>
        <strain evidence="19 20">DSM 27372</strain>
    </source>
</reference>
<dbReference type="Gene3D" id="2.60.40.1120">
    <property type="entry name" value="Carboxypeptidase-like, regulatory domain"/>
    <property type="match status" value="1"/>
</dbReference>
<dbReference type="SUPFAM" id="SSF56935">
    <property type="entry name" value="Porins"/>
    <property type="match status" value="1"/>
</dbReference>
<dbReference type="InterPro" id="IPR000531">
    <property type="entry name" value="Beta-barrel_TonB"/>
</dbReference>
<dbReference type="InterPro" id="IPR012910">
    <property type="entry name" value="Plug_dom"/>
</dbReference>
<evidence type="ECO:0000256" key="9">
    <source>
        <dbReference type="ARBA" id="ARBA00023065"/>
    </source>
</evidence>
<keyword evidence="12 19" id="KW-0675">Receptor</keyword>
<evidence type="ECO:0000256" key="16">
    <source>
        <dbReference type="SAM" id="SignalP"/>
    </source>
</evidence>
<evidence type="ECO:0000256" key="7">
    <source>
        <dbReference type="ARBA" id="ARBA00022729"/>
    </source>
</evidence>
<accession>A0A318UMB2</accession>
<comment type="caution">
    <text evidence="19">The sequence shown here is derived from an EMBL/GenBank/DDBJ whole genome shotgun (WGS) entry which is preliminary data.</text>
</comment>
<feature type="domain" description="TonB-dependent receptor plug" evidence="18">
    <location>
        <begin position="135"/>
        <end position="228"/>
    </location>
</feature>
<dbReference type="Gene3D" id="2.40.170.20">
    <property type="entry name" value="TonB-dependent receptor, beta-barrel domain"/>
    <property type="match status" value="1"/>
</dbReference>
<comment type="similarity">
    <text evidence="2 14 15">Belongs to the TonB-dependent receptor family.</text>
</comment>
<keyword evidence="5" id="KW-0410">Iron transport</keyword>
<dbReference type="CDD" id="cd01347">
    <property type="entry name" value="ligand_gated_channel"/>
    <property type="match status" value="1"/>
</dbReference>
<name>A0A318UMB2_9SPHI</name>
<protein>
    <submittedName>
        <fullName evidence="19">Iron complex outermembrane receptor protein</fullName>
    </submittedName>
</protein>
<dbReference type="AlphaFoldDB" id="A0A318UMB2"/>
<dbReference type="Gene3D" id="2.170.130.10">
    <property type="entry name" value="TonB-dependent receptor, plug domain"/>
    <property type="match status" value="1"/>
</dbReference>
<evidence type="ECO:0000256" key="2">
    <source>
        <dbReference type="ARBA" id="ARBA00009810"/>
    </source>
</evidence>
<evidence type="ECO:0000259" key="17">
    <source>
        <dbReference type="Pfam" id="PF00593"/>
    </source>
</evidence>
<dbReference type="GO" id="GO:0038023">
    <property type="term" value="F:signaling receptor activity"/>
    <property type="evidence" value="ECO:0007669"/>
    <property type="project" value="InterPro"/>
</dbReference>
<sequence length="807" mass="89438">MTKFILTPLLLLFVLNVFGQSTGTIKGRISTSDGQPAAYVSVGLKNKNQGNTSNEAGFYTIKSVKPGQYTLKVSAVGAKSVEKEIKVQAAEELNVDFIIVQSSSELKEINIRSNVRNKFATKKSEYVSKMPLNNLENPQVYTTVSKELISDQLVFSVDDATRNVPGLQKMWEATSRGGDGGAYYSSRGFIVQSKLRNGIAGNVTSRIDAANLERLEVIKGPSATLFGNSLTSYGGLINRVTKKPYEGTGGEVSYSRGSYDFERVAIDFNAPIAKENQIYMRVNAAYNYEGSFQDSGFDKNFFIAPSLSYKVNDRLDLSFDAEISNGRNAARQVVFFYFPASQLGFDRADQTGLDYKKSYANNDLQQTYTNSNIFAQANYKISSKWTSQTSFTRTYSYSNGRNPYFFLVPDAVLGLPASAKANYLSRGDQSTDNGKATVTEVQQNFNGEFNIGRLKNRIVVGLDYLRSNSNVLFYSTDKFDVVKFRTAMPNYYNFNEANLSAYYKLNRGNKDSVSNYLSNAISNTYSAYVSDVLNVTDRLTALAALRVDRFENINNIPGAAASGNPPYKQTAFSPKFGLVYQPVKDQVSVFGNYQNSFTNQRGTDINGNTFKPEQANQLEGGVKLDAFKGKLSGTVSYYYIKVKDVLRTNPVNPNFQIQDGGKISKGIEFELTANPFEGFNILTGFGYNENYFVNADASVEGRRDGASMSPYSANVWLSYKLPQGNLKGLGIGFGGNYASDNKIVNTTTSVFTLPSYTVLNASIFYDHPKFRIGAKVDNLTNKEYWIGYTTMNAQKLRSFVGSISYKF</sequence>
<evidence type="ECO:0000256" key="8">
    <source>
        <dbReference type="ARBA" id="ARBA00023004"/>
    </source>
</evidence>
<evidence type="ECO:0000256" key="14">
    <source>
        <dbReference type="PROSITE-ProRule" id="PRU01360"/>
    </source>
</evidence>
<evidence type="ECO:0000256" key="11">
    <source>
        <dbReference type="ARBA" id="ARBA00023136"/>
    </source>
</evidence>
<keyword evidence="13 14" id="KW-0998">Cell outer membrane</keyword>
<dbReference type="Pfam" id="PF13715">
    <property type="entry name" value="CarbopepD_reg_2"/>
    <property type="match status" value="1"/>
</dbReference>
<evidence type="ECO:0000313" key="19">
    <source>
        <dbReference type="EMBL" id="PYF76557.1"/>
    </source>
</evidence>
<keyword evidence="20" id="KW-1185">Reference proteome</keyword>
<evidence type="ECO:0000256" key="13">
    <source>
        <dbReference type="ARBA" id="ARBA00023237"/>
    </source>
</evidence>
<feature type="signal peptide" evidence="16">
    <location>
        <begin position="1"/>
        <end position="19"/>
    </location>
</feature>
<evidence type="ECO:0000256" key="15">
    <source>
        <dbReference type="RuleBase" id="RU003357"/>
    </source>
</evidence>
<dbReference type="OrthoDB" id="9775095at2"/>
<keyword evidence="4 14" id="KW-1134">Transmembrane beta strand</keyword>
<dbReference type="PANTHER" id="PTHR32552:SF68">
    <property type="entry name" value="FERRICHROME OUTER MEMBRANE TRANSPORTER_PHAGE RECEPTOR"/>
    <property type="match status" value="1"/>
</dbReference>
<dbReference type="SUPFAM" id="SSF49452">
    <property type="entry name" value="Starch-binding domain-like"/>
    <property type="match status" value="1"/>
</dbReference>
<evidence type="ECO:0000256" key="12">
    <source>
        <dbReference type="ARBA" id="ARBA00023170"/>
    </source>
</evidence>
<keyword evidence="11 14" id="KW-0472">Membrane</keyword>
<dbReference type="NCBIfam" id="TIGR01783">
    <property type="entry name" value="TonB-siderophor"/>
    <property type="match status" value="1"/>
</dbReference>
<dbReference type="GO" id="GO:0009279">
    <property type="term" value="C:cell outer membrane"/>
    <property type="evidence" value="ECO:0007669"/>
    <property type="project" value="UniProtKB-SubCell"/>
</dbReference>
<evidence type="ECO:0000259" key="18">
    <source>
        <dbReference type="Pfam" id="PF07715"/>
    </source>
</evidence>
<evidence type="ECO:0000256" key="4">
    <source>
        <dbReference type="ARBA" id="ARBA00022452"/>
    </source>
</evidence>
<evidence type="ECO:0000256" key="10">
    <source>
        <dbReference type="ARBA" id="ARBA00023077"/>
    </source>
</evidence>
<proteinExistence type="inferred from homology"/>
<dbReference type="InterPro" id="IPR036942">
    <property type="entry name" value="Beta-barrel_TonB_sf"/>
</dbReference>
<dbReference type="PROSITE" id="PS52016">
    <property type="entry name" value="TONB_DEPENDENT_REC_3"/>
    <property type="match status" value="1"/>
</dbReference>
<keyword evidence="9" id="KW-0406">Ion transport</keyword>
<dbReference type="GO" id="GO:0015891">
    <property type="term" value="P:siderophore transport"/>
    <property type="evidence" value="ECO:0007669"/>
    <property type="project" value="InterPro"/>
</dbReference>
<evidence type="ECO:0000256" key="5">
    <source>
        <dbReference type="ARBA" id="ARBA00022496"/>
    </source>
</evidence>